<feature type="region of interest" description="Disordered" evidence="1">
    <location>
        <begin position="71"/>
        <end position="93"/>
    </location>
</feature>
<dbReference type="PANTHER" id="PTHR21666:SF270">
    <property type="entry name" value="MUREIN HYDROLASE ACTIVATOR ENVC"/>
    <property type="match status" value="1"/>
</dbReference>
<evidence type="ECO:0000313" key="5">
    <source>
        <dbReference type="Proteomes" id="UP001501612"/>
    </source>
</evidence>
<evidence type="ECO:0000259" key="3">
    <source>
        <dbReference type="Pfam" id="PF01551"/>
    </source>
</evidence>
<feature type="domain" description="M23ase beta-sheet core" evidence="3">
    <location>
        <begin position="138"/>
        <end position="221"/>
    </location>
</feature>
<dbReference type="Pfam" id="PF01551">
    <property type="entry name" value="Peptidase_M23"/>
    <property type="match status" value="1"/>
</dbReference>
<dbReference type="InterPro" id="IPR011055">
    <property type="entry name" value="Dup_hybrid_motif"/>
</dbReference>
<organism evidence="4 5">
    <name type="scientific">Nocardioides lentus</name>
    <dbReference type="NCBI Taxonomy" id="338077"/>
    <lineage>
        <taxon>Bacteria</taxon>
        <taxon>Bacillati</taxon>
        <taxon>Actinomycetota</taxon>
        <taxon>Actinomycetes</taxon>
        <taxon>Propionibacteriales</taxon>
        <taxon>Nocardioidaceae</taxon>
        <taxon>Nocardioides</taxon>
    </lineage>
</organism>
<evidence type="ECO:0000256" key="1">
    <source>
        <dbReference type="SAM" id="MobiDB-lite"/>
    </source>
</evidence>
<evidence type="ECO:0000313" key="4">
    <source>
        <dbReference type="EMBL" id="GAA1910506.1"/>
    </source>
</evidence>
<dbReference type="EMBL" id="BAAAMY010000002">
    <property type="protein sequence ID" value="GAA1910506.1"/>
    <property type="molecule type" value="Genomic_DNA"/>
</dbReference>
<feature type="signal peptide" evidence="2">
    <location>
        <begin position="1"/>
        <end position="33"/>
    </location>
</feature>
<keyword evidence="2" id="KW-0732">Signal</keyword>
<comment type="caution">
    <text evidence="4">The sequence shown here is derived from an EMBL/GenBank/DDBJ whole genome shotgun (WGS) entry which is preliminary data.</text>
</comment>
<feature type="compositionally biased region" description="Pro residues" evidence="1">
    <location>
        <begin position="242"/>
        <end position="251"/>
    </location>
</feature>
<protein>
    <recommendedName>
        <fullName evidence="3">M23ase beta-sheet core domain-containing protein</fullName>
    </recommendedName>
</protein>
<proteinExistence type="predicted"/>
<feature type="region of interest" description="Disordered" evidence="1">
    <location>
        <begin position="293"/>
        <end position="316"/>
    </location>
</feature>
<gene>
    <name evidence="4" type="ORF">GCM10009737_09890</name>
</gene>
<dbReference type="SUPFAM" id="SSF51261">
    <property type="entry name" value="Duplicated hybrid motif"/>
    <property type="match status" value="1"/>
</dbReference>
<evidence type="ECO:0000256" key="2">
    <source>
        <dbReference type="SAM" id="SignalP"/>
    </source>
</evidence>
<dbReference type="InterPro" id="IPR050570">
    <property type="entry name" value="Cell_wall_metabolism_enzyme"/>
</dbReference>
<dbReference type="RefSeq" id="WP_344004562.1">
    <property type="nucleotide sequence ID" value="NZ_BAAAMY010000002.1"/>
</dbReference>
<feature type="chain" id="PRO_5046338843" description="M23ase beta-sheet core domain-containing protein" evidence="2">
    <location>
        <begin position="34"/>
        <end position="463"/>
    </location>
</feature>
<dbReference type="PANTHER" id="PTHR21666">
    <property type="entry name" value="PEPTIDASE-RELATED"/>
    <property type="match status" value="1"/>
</dbReference>
<name>A0ABP5AFT8_9ACTN</name>
<dbReference type="InterPro" id="IPR016047">
    <property type="entry name" value="M23ase_b-sheet_dom"/>
</dbReference>
<dbReference type="Gene3D" id="2.70.70.10">
    <property type="entry name" value="Glucose Permease (Domain IIA)"/>
    <property type="match status" value="1"/>
</dbReference>
<sequence length="463" mass="49707">MLLRPDRSTLRRRARTGGVLATAALLALSVAGAASPSAAVAGADGKDQRAQSERVRIDSVPVGSRVDGVKVDGSRETAAERAEPRAQRESFTPRATEAPRAAYQMPFRCGETWVGSTRSSHSPSTLSVDWNRTDDFDMPVVASAAGTVTTASSTTSGYGKWVVVDHGNGDSTLYAHLNSIAVRVGQKVPRGQMVGRLGTTGNSTGPHLHYEQRRNGSVVHPFFDGVQFRFNTSLTSKNCAEPEPPAQPPAKPLAGDVPLAGNVVDGPEDDPVRWRRSDPARYEAERADGTTRTTVMGGLKDQPVLGDWTGDGRANPGYFRPSTRTFRLRSPEGRQTIRFGYKGSIPLAGDWDGDGVDEIGVWRPAIGRFDLRGAEGGVFRSIVMGESDQLPFVGDWNGDGRADVGVYDRDTRTFTLRTPRGKFRSFVHGPAGGLPIAGDWDGDGQDELGTWDPATGAFDLRGD</sequence>
<feature type="compositionally biased region" description="Basic and acidic residues" evidence="1">
    <location>
        <begin position="71"/>
        <end position="88"/>
    </location>
</feature>
<keyword evidence="5" id="KW-1185">Reference proteome</keyword>
<feature type="region of interest" description="Disordered" evidence="1">
    <location>
        <begin position="237"/>
        <end position="274"/>
    </location>
</feature>
<dbReference type="CDD" id="cd12797">
    <property type="entry name" value="M23_peptidase"/>
    <property type="match status" value="1"/>
</dbReference>
<dbReference type="SUPFAM" id="SSF69318">
    <property type="entry name" value="Integrin alpha N-terminal domain"/>
    <property type="match status" value="1"/>
</dbReference>
<reference evidence="5" key="1">
    <citation type="journal article" date="2019" name="Int. J. Syst. Evol. Microbiol.">
        <title>The Global Catalogue of Microorganisms (GCM) 10K type strain sequencing project: providing services to taxonomists for standard genome sequencing and annotation.</title>
        <authorList>
            <consortium name="The Broad Institute Genomics Platform"/>
            <consortium name="The Broad Institute Genome Sequencing Center for Infectious Disease"/>
            <person name="Wu L."/>
            <person name="Ma J."/>
        </authorList>
    </citation>
    <scope>NUCLEOTIDE SEQUENCE [LARGE SCALE GENOMIC DNA]</scope>
    <source>
        <strain evidence="5">JCM 14046</strain>
    </source>
</reference>
<dbReference type="InterPro" id="IPR028994">
    <property type="entry name" value="Integrin_alpha_N"/>
</dbReference>
<dbReference type="Proteomes" id="UP001501612">
    <property type="component" value="Unassembled WGS sequence"/>
</dbReference>
<accession>A0ABP5AFT8</accession>